<comment type="caution">
    <text evidence="1">The sequence shown here is derived from an EMBL/GenBank/DDBJ whole genome shotgun (WGS) entry which is preliminary data.</text>
</comment>
<evidence type="ECO:0000313" key="1">
    <source>
        <dbReference type="EMBL" id="MFM9329862.1"/>
    </source>
</evidence>
<proteinExistence type="predicted"/>
<organism evidence="1 2">
    <name type="scientific">Paenibacillus mesotrionivorans</name>
    <dbReference type="NCBI Taxonomy" id="3160968"/>
    <lineage>
        <taxon>Bacteria</taxon>
        <taxon>Bacillati</taxon>
        <taxon>Bacillota</taxon>
        <taxon>Bacilli</taxon>
        <taxon>Bacillales</taxon>
        <taxon>Paenibacillaceae</taxon>
        <taxon>Paenibacillus</taxon>
    </lineage>
</organism>
<gene>
    <name evidence="1" type="ORF">ACI1P1_16325</name>
</gene>
<dbReference type="EMBL" id="JBJURJ010000010">
    <property type="protein sequence ID" value="MFM9329862.1"/>
    <property type="molecule type" value="Genomic_DNA"/>
</dbReference>
<evidence type="ECO:0000313" key="2">
    <source>
        <dbReference type="Proteomes" id="UP001631969"/>
    </source>
</evidence>
<keyword evidence="2" id="KW-1185">Reference proteome</keyword>
<dbReference type="Proteomes" id="UP001631969">
    <property type="component" value="Unassembled WGS sequence"/>
</dbReference>
<reference evidence="1" key="1">
    <citation type="submission" date="2024-12" db="EMBL/GenBank/DDBJ databases">
        <authorList>
            <person name="Wu N."/>
        </authorList>
    </citation>
    <scope>NUCLEOTIDE SEQUENCE</scope>
    <source>
        <strain evidence="1">P15</strain>
    </source>
</reference>
<name>A0ACC7P6A8_9BACL</name>
<accession>A0ACC7P6A8</accession>
<sequence>MLRSPPFIRLLLLDIRLLARSKIFYYKLILLPLVLVFILGSMFGDGAVQQAAPAAAPGIPASLAAVLNVEQVAVVAGPLNAVQYESVAMMVMFSILTAFELAHSIVDDRLKGTLGRIRSSPLPVWEYSLGKLLGMTLAVCVQMTVVMAGARLLFGVHWNHVPGVLLVTLAYGLAIGAIVLCCGLAAGSHSAISSMSTPILYGFSFLGGSFISKYSLPDGLRRIQELLPNGKALNAYLALQRGGGLRDIRGDVLTLVALSLVFFTAAFFISQKQGGYIHAAAVHNRQTNQADV</sequence>
<protein>
    <submittedName>
        <fullName evidence="1">ABC transporter permease</fullName>
    </submittedName>
</protein>